<dbReference type="EMBL" id="JLXW01000005">
    <property type="protein sequence ID" value="KBZ64488.1"/>
    <property type="molecule type" value="Genomic_DNA"/>
</dbReference>
<evidence type="ECO:0000256" key="1">
    <source>
        <dbReference type="ARBA" id="ARBA00023015"/>
    </source>
</evidence>
<dbReference type="PROSITE" id="PS01081">
    <property type="entry name" value="HTH_TETR_1"/>
    <property type="match status" value="1"/>
</dbReference>
<evidence type="ECO:0000256" key="3">
    <source>
        <dbReference type="ARBA" id="ARBA00023163"/>
    </source>
</evidence>
<reference evidence="6 7" key="1">
    <citation type="submission" date="2014-04" db="EMBL/GenBank/DDBJ databases">
        <title>The Genome Sequence of Mycobacterium tuberculosis TKK-01-0051.</title>
        <authorList>
            <consortium name="The Broad Institute Genomics Platform"/>
            <consortium name="The Broad Institute Genome Sequencing Center for Infectious Disease"/>
            <person name="Earl A.M."/>
            <person name="Cohen K."/>
            <person name="Pym A."/>
            <person name="Bishai W."/>
            <person name="Maharaj K."/>
            <person name="Desjardins C."/>
            <person name="Abeel T."/>
            <person name="Young S."/>
            <person name="Zeng Q."/>
            <person name="Gargeya S."/>
            <person name="Abouelleil A."/>
            <person name="Alvarado L."/>
            <person name="Chapman S.B."/>
            <person name="Gainer-Dewar J."/>
            <person name="Goldberg J."/>
            <person name="Griggs A."/>
            <person name="Gujja S."/>
            <person name="Hansen M."/>
            <person name="Howarth C."/>
            <person name="Imamovic A."/>
            <person name="Larimer J."/>
            <person name="Murphy C."/>
            <person name="Naylor J."/>
            <person name="Pearson M."/>
            <person name="Poon T.W."/>
            <person name="Priest M."/>
            <person name="Roberts A."/>
            <person name="Saif S."/>
            <person name="Shea T."/>
            <person name="Sykes S."/>
            <person name="Wortman J."/>
            <person name="Nusbaum C."/>
            <person name="Birren B."/>
        </authorList>
    </citation>
    <scope>NUCLEOTIDE SEQUENCE [LARGE SCALE GENOMIC DNA]</scope>
    <source>
        <strain evidence="6 7">TKK-01-0051</strain>
    </source>
</reference>
<dbReference type="InterPro" id="IPR050109">
    <property type="entry name" value="HTH-type_TetR-like_transc_reg"/>
</dbReference>
<evidence type="ECO:0000256" key="2">
    <source>
        <dbReference type="ARBA" id="ARBA00023125"/>
    </source>
</evidence>
<dbReference type="PRINTS" id="PR00455">
    <property type="entry name" value="HTHTETR"/>
</dbReference>
<dbReference type="InterPro" id="IPR011075">
    <property type="entry name" value="TetR_C"/>
</dbReference>
<dbReference type="HOGENOM" id="CLU_069356_25_3_11"/>
<gene>
    <name evidence="6" type="ORF">K875_01874</name>
</gene>
<dbReference type="Proteomes" id="UP000025947">
    <property type="component" value="Unassembled WGS sequence"/>
</dbReference>
<dbReference type="PATRIC" id="fig|1324261.3.peg.1887"/>
<dbReference type="InterPro" id="IPR036271">
    <property type="entry name" value="Tet_transcr_reg_TetR-rel_C_sf"/>
</dbReference>
<evidence type="ECO:0000313" key="6">
    <source>
        <dbReference type="EMBL" id="KBZ64488.1"/>
    </source>
</evidence>
<dbReference type="AlphaFoldDB" id="A0A051U6E9"/>
<dbReference type="InterPro" id="IPR009057">
    <property type="entry name" value="Homeodomain-like_sf"/>
</dbReference>
<keyword evidence="1" id="KW-0805">Transcription regulation</keyword>
<evidence type="ECO:0000259" key="5">
    <source>
        <dbReference type="PROSITE" id="PS50977"/>
    </source>
</evidence>
<name>A0A051U6E9_9MYCO</name>
<dbReference type="PANTHER" id="PTHR30055">
    <property type="entry name" value="HTH-TYPE TRANSCRIPTIONAL REGULATOR RUTR"/>
    <property type="match status" value="1"/>
</dbReference>
<accession>A0A051U6E9</accession>
<keyword evidence="2 4" id="KW-0238">DNA-binding</keyword>
<dbReference type="PANTHER" id="PTHR30055:SF149">
    <property type="entry name" value="TETR-FAMILY TRANSCRIPTIONAL REGULATOR"/>
    <property type="match status" value="1"/>
</dbReference>
<dbReference type="SUPFAM" id="SSF46689">
    <property type="entry name" value="Homeodomain-like"/>
    <property type="match status" value="1"/>
</dbReference>
<comment type="caution">
    <text evidence="6">The sequence shown here is derived from an EMBL/GenBank/DDBJ whole genome shotgun (WGS) entry which is preliminary data.</text>
</comment>
<dbReference type="GO" id="GO:0000976">
    <property type="term" value="F:transcription cis-regulatory region binding"/>
    <property type="evidence" value="ECO:0007669"/>
    <property type="project" value="TreeGrafter"/>
</dbReference>
<dbReference type="SUPFAM" id="SSF48498">
    <property type="entry name" value="Tetracyclin repressor-like, C-terminal domain"/>
    <property type="match status" value="1"/>
</dbReference>
<feature type="DNA-binding region" description="H-T-H motif" evidence="4">
    <location>
        <begin position="38"/>
        <end position="57"/>
    </location>
</feature>
<proteinExistence type="predicted"/>
<evidence type="ECO:0000256" key="4">
    <source>
        <dbReference type="PROSITE-ProRule" id="PRU00335"/>
    </source>
</evidence>
<dbReference type="PROSITE" id="PS50977">
    <property type="entry name" value="HTH_TETR_2"/>
    <property type="match status" value="1"/>
</dbReference>
<dbReference type="Pfam" id="PF16859">
    <property type="entry name" value="TetR_C_11"/>
    <property type="match status" value="1"/>
</dbReference>
<dbReference type="GO" id="GO:0003700">
    <property type="term" value="F:DNA-binding transcription factor activity"/>
    <property type="evidence" value="ECO:0007669"/>
    <property type="project" value="TreeGrafter"/>
</dbReference>
<dbReference type="Gene3D" id="1.10.357.10">
    <property type="entry name" value="Tetracycline Repressor, domain 2"/>
    <property type="match status" value="1"/>
</dbReference>
<protein>
    <recommendedName>
        <fullName evidence="5">HTH tetR-type domain-containing protein</fullName>
    </recommendedName>
</protein>
<keyword evidence="3" id="KW-0804">Transcription</keyword>
<evidence type="ECO:0000313" key="7">
    <source>
        <dbReference type="Proteomes" id="UP000025947"/>
    </source>
</evidence>
<feature type="domain" description="HTH tetR-type" evidence="5">
    <location>
        <begin position="15"/>
        <end position="75"/>
    </location>
</feature>
<sequence length="198" mass="21753">MTQTADRCEHASPWSPREAEILAVTLALLQEHGYDQLTVDAVANAARASKATVYRRWPSKAELVLAAFIEGVRQVAVPPNTGTLRGDLLSLGETISQECGQHAGTIRAVMVEVSRHPALNEAMQHQFLDQRKATIQHVLHQAADRGEISEDVITDELWDLLPGYLIFRSILPGRPPTRRTVEAFVDGFLIPGLTRSAG</sequence>
<keyword evidence="7" id="KW-1185">Reference proteome</keyword>
<organism evidence="6 7">
    <name type="scientific">Mycobacterium [tuberculosis] TKK-01-0051</name>
    <dbReference type="NCBI Taxonomy" id="1324261"/>
    <lineage>
        <taxon>Bacteria</taxon>
        <taxon>Bacillati</taxon>
        <taxon>Actinomycetota</taxon>
        <taxon>Actinomycetes</taxon>
        <taxon>Mycobacteriales</taxon>
        <taxon>Mycobacteriaceae</taxon>
        <taxon>Mycobacterium</taxon>
        <taxon>Mycobacterium avium complex (MAC)</taxon>
    </lineage>
</organism>
<dbReference type="Gene3D" id="1.10.10.60">
    <property type="entry name" value="Homeodomain-like"/>
    <property type="match status" value="1"/>
</dbReference>
<dbReference type="InterPro" id="IPR001647">
    <property type="entry name" value="HTH_TetR"/>
</dbReference>
<dbReference type="Pfam" id="PF00440">
    <property type="entry name" value="TetR_N"/>
    <property type="match status" value="1"/>
</dbReference>
<dbReference type="InterPro" id="IPR023772">
    <property type="entry name" value="DNA-bd_HTH_TetR-type_CS"/>
</dbReference>